<dbReference type="Proteomes" id="UP001311232">
    <property type="component" value="Unassembled WGS sequence"/>
</dbReference>
<accession>A0AAV9QQB5</accession>
<name>A0AAV9QQB5_9TELE</name>
<dbReference type="EMBL" id="JAHHUM010003038">
    <property type="protein sequence ID" value="KAK5598609.1"/>
    <property type="molecule type" value="Genomic_DNA"/>
</dbReference>
<dbReference type="AlphaFoldDB" id="A0AAV9QQB5"/>
<sequence>MGVNTPGSVTWKCTFLSVGSEGSSTSRPPDMKHHPRSAIYPAQKQIISKAQEQWPLGQRGTMRDAQHQTPPDPTTPPTLAAQAKLGNCSCTNPRQQELLRPLVLLLLADSVALGGVAVCAVDGERASPLSLVWQVGGSLPLGTGLSRCRGLAQVPGCL</sequence>
<gene>
    <name evidence="1" type="ORF">CRENBAI_007279</name>
</gene>
<evidence type="ECO:0000313" key="2">
    <source>
        <dbReference type="Proteomes" id="UP001311232"/>
    </source>
</evidence>
<comment type="caution">
    <text evidence="1">The sequence shown here is derived from an EMBL/GenBank/DDBJ whole genome shotgun (WGS) entry which is preliminary data.</text>
</comment>
<reference evidence="1 2" key="1">
    <citation type="submission" date="2021-06" db="EMBL/GenBank/DDBJ databases">
        <authorList>
            <person name="Palmer J.M."/>
        </authorList>
    </citation>
    <scope>NUCLEOTIDE SEQUENCE [LARGE SCALE GENOMIC DNA]</scope>
    <source>
        <strain evidence="1 2">MEX-2019</strain>
        <tissue evidence="1">Muscle</tissue>
    </source>
</reference>
<keyword evidence="2" id="KW-1185">Reference proteome</keyword>
<evidence type="ECO:0000313" key="1">
    <source>
        <dbReference type="EMBL" id="KAK5598609.1"/>
    </source>
</evidence>
<proteinExistence type="predicted"/>
<organism evidence="1 2">
    <name type="scientific">Crenichthys baileyi</name>
    <name type="common">White River springfish</name>
    <dbReference type="NCBI Taxonomy" id="28760"/>
    <lineage>
        <taxon>Eukaryota</taxon>
        <taxon>Metazoa</taxon>
        <taxon>Chordata</taxon>
        <taxon>Craniata</taxon>
        <taxon>Vertebrata</taxon>
        <taxon>Euteleostomi</taxon>
        <taxon>Actinopterygii</taxon>
        <taxon>Neopterygii</taxon>
        <taxon>Teleostei</taxon>
        <taxon>Neoteleostei</taxon>
        <taxon>Acanthomorphata</taxon>
        <taxon>Ovalentaria</taxon>
        <taxon>Atherinomorphae</taxon>
        <taxon>Cyprinodontiformes</taxon>
        <taxon>Goodeidae</taxon>
        <taxon>Crenichthys</taxon>
    </lineage>
</organism>
<protein>
    <submittedName>
        <fullName evidence="1">Uncharacterized protein</fullName>
    </submittedName>
</protein>